<dbReference type="InterPro" id="IPR051177">
    <property type="entry name" value="CIK-Related_Protein"/>
</dbReference>
<dbReference type="SUPFAM" id="SSF48371">
    <property type="entry name" value="ARM repeat"/>
    <property type="match status" value="1"/>
</dbReference>
<feature type="compositionally biased region" description="Polar residues" evidence="5">
    <location>
        <begin position="708"/>
        <end position="735"/>
    </location>
</feature>
<evidence type="ECO:0000256" key="2">
    <source>
        <dbReference type="ARBA" id="ARBA00040972"/>
    </source>
</evidence>
<feature type="compositionally biased region" description="Basic and acidic residues" evidence="5">
    <location>
        <begin position="769"/>
        <end position="797"/>
    </location>
</feature>
<dbReference type="Gene3D" id="3.30.200.20">
    <property type="entry name" value="Phosphorylase Kinase, domain 1"/>
    <property type="match status" value="1"/>
</dbReference>
<dbReference type="PROSITE" id="PS50011">
    <property type="entry name" value="PROTEIN_KINASE_DOM"/>
    <property type="match status" value="1"/>
</dbReference>
<dbReference type="PANTHER" id="PTHR12984:SF3">
    <property type="entry name" value="N-TERMINAL KINASE-LIKE PROTEIN"/>
    <property type="match status" value="1"/>
</dbReference>
<comment type="function">
    <text evidence="4">Regulates COPI-mediated retrograde protein traffic at the interface between the Golgi apparatus and the endoplasmic reticulum. Involved in the maintenance of the Golgi apparatus morphology.</text>
</comment>
<dbReference type="GO" id="GO:0005524">
    <property type="term" value="F:ATP binding"/>
    <property type="evidence" value="ECO:0007669"/>
    <property type="project" value="InterPro"/>
</dbReference>
<feature type="compositionally biased region" description="Gly residues" evidence="5">
    <location>
        <begin position="802"/>
        <end position="816"/>
    </location>
</feature>
<reference evidence="8" key="1">
    <citation type="submission" date="2022-11" db="UniProtKB">
        <authorList>
            <consortium name="WormBaseParasite"/>
        </authorList>
    </citation>
    <scope>IDENTIFICATION</scope>
</reference>
<keyword evidence="7" id="KW-1185">Reference proteome</keyword>
<evidence type="ECO:0000313" key="7">
    <source>
        <dbReference type="Proteomes" id="UP000887577"/>
    </source>
</evidence>
<comment type="similarity">
    <text evidence="1">Belongs to the protein kinase superfamily.</text>
</comment>
<feature type="compositionally biased region" description="Gly residues" evidence="5">
    <location>
        <begin position="757"/>
        <end position="767"/>
    </location>
</feature>
<feature type="compositionally biased region" description="Low complexity" evidence="5">
    <location>
        <begin position="611"/>
        <end position="620"/>
    </location>
</feature>
<dbReference type="Gene3D" id="1.25.10.10">
    <property type="entry name" value="Leucine-rich Repeat Variant"/>
    <property type="match status" value="1"/>
</dbReference>
<feature type="compositionally biased region" description="Low complexity" evidence="5">
    <location>
        <begin position="666"/>
        <end position="676"/>
    </location>
</feature>
<dbReference type="AlphaFoldDB" id="A0A914ZAS4"/>
<feature type="region of interest" description="Disordered" evidence="5">
    <location>
        <begin position="567"/>
        <end position="816"/>
    </location>
</feature>
<name>A0A914ZAS4_9BILA</name>
<dbReference type="InterPro" id="IPR016024">
    <property type="entry name" value="ARM-type_fold"/>
</dbReference>
<sequence length="816" mass="89958">MLSSLFSRDPRANFGFELPADHFYQRNGIYLGNSFKKAEPNEKATCIWTSSNMQLRTQAQKLKTLRHPNIITFYDSLEIQDTFYLVTEPCKPLSTYFEDTKLTPAQKELVVSWGLLQILNGLKFLHNEVKITQGSLREAIYVTASGDWKLSAFHQTESFKSAKKDFNDLAVVIWQIFNGFNESVSDSREVGRVPKRLHPLYKKLDSKGQIMAASDLLTECRSVGGFMKNKFVDTLLFLEEFQLREPTEKQAFFMQLKDNLDMFPDDIAKNKILPKLIHTYEYGDAGSHILIPMVKLGRLLDEEEYQHRIVPCLVKLFSSPDRTTRVKLLDKIEEFAPHLKPQVLNDKIYANIVTGFLDTNPAVRESTVKAMVLLAEKLNYNNLNVDLMKYLARLQGGDDQPGIRTNTTICLGKIGCYIDPSQRQKILISAFSRALKDPFPPARMSGVLALGATQQFYTLNEVATKILPALSLLTVDPEKQVRDQGFKALKGFLEKLEKASENPSLIPELEAQVNAGGRSGLLSSEKVPAWAGWAIKAISGKFYKSTNPAVTEENVASATGATGTKAIESEKTSKAEDTIKKPESFQKPVADGWGDLDDEEEEVDEEAAWNSTTASTGTTTDRAKSTEKFASLQRDPTATGWDIDDKESTNDPDDWSTGWENPKPKAPTTVAAAKKPILSSKAKGGGTLKLKGTAKNTMDDDLEAMLGTVQSPQESRGSTPSRPTASKVEQVSSSGWDADFDVSGDTDNFGSSKNSGNGSGWDDGGWGATEEKPAASQRDRRAELAAKNEQRKKELAAKKAGKGLGALKLGGGAKGD</sequence>
<evidence type="ECO:0000256" key="3">
    <source>
        <dbReference type="ARBA" id="ARBA00042347"/>
    </source>
</evidence>
<protein>
    <recommendedName>
        <fullName evidence="2">N-terminal kinase-like protein</fullName>
    </recommendedName>
    <alternativeName>
        <fullName evidence="3">SCY1-like protein 1</fullName>
    </alternativeName>
</protein>
<organism evidence="7 8">
    <name type="scientific">Panagrolaimus superbus</name>
    <dbReference type="NCBI Taxonomy" id="310955"/>
    <lineage>
        <taxon>Eukaryota</taxon>
        <taxon>Metazoa</taxon>
        <taxon>Ecdysozoa</taxon>
        <taxon>Nematoda</taxon>
        <taxon>Chromadorea</taxon>
        <taxon>Rhabditida</taxon>
        <taxon>Tylenchina</taxon>
        <taxon>Panagrolaimomorpha</taxon>
        <taxon>Panagrolaimoidea</taxon>
        <taxon>Panagrolaimidae</taxon>
        <taxon>Panagrolaimus</taxon>
    </lineage>
</organism>
<feature type="compositionally biased region" description="Acidic residues" evidence="5">
    <location>
        <begin position="642"/>
        <end position="654"/>
    </location>
</feature>
<feature type="compositionally biased region" description="Basic and acidic residues" evidence="5">
    <location>
        <begin position="567"/>
        <end position="584"/>
    </location>
</feature>
<dbReference type="InterPro" id="IPR011009">
    <property type="entry name" value="Kinase-like_dom_sf"/>
</dbReference>
<evidence type="ECO:0000256" key="1">
    <source>
        <dbReference type="ARBA" id="ARBA00038349"/>
    </source>
</evidence>
<dbReference type="InterPro" id="IPR000719">
    <property type="entry name" value="Prot_kinase_dom"/>
</dbReference>
<evidence type="ECO:0000313" key="8">
    <source>
        <dbReference type="WBParaSite" id="PSU_v2.g9760.t1"/>
    </source>
</evidence>
<dbReference type="PANTHER" id="PTHR12984">
    <property type="entry name" value="SCY1-RELATED S/T PROTEIN KINASE-LIKE"/>
    <property type="match status" value="1"/>
</dbReference>
<dbReference type="Gene3D" id="1.10.510.10">
    <property type="entry name" value="Transferase(Phosphotransferase) domain 1"/>
    <property type="match status" value="1"/>
</dbReference>
<feature type="domain" description="Protein kinase" evidence="6">
    <location>
        <begin position="3"/>
        <end position="378"/>
    </location>
</feature>
<dbReference type="WBParaSite" id="PSU_v2.g9760.t1">
    <property type="protein sequence ID" value="PSU_v2.g9760.t1"/>
    <property type="gene ID" value="PSU_v2.g9760"/>
</dbReference>
<evidence type="ECO:0000256" key="5">
    <source>
        <dbReference type="SAM" id="MobiDB-lite"/>
    </source>
</evidence>
<dbReference type="SUPFAM" id="SSF56112">
    <property type="entry name" value="Protein kinase-like (PK-like)"/>
    <property type="match status" value="1"/>
</dbReference>
<accession>A0A914ZAS4</accession>
<dbReference type="InterPro" id="IPR011989">
    <property type="entry name" value="ARM-like"/>
</dbReference>
<evidence type="ECO:0000259" key="6">
    <source>
        <dbReference type="PROSITE" id="PS50011"/>
    </source>
</evidence>
<proteinExistence type="inferred from homology"/>
<evidence type="ECO:0000256" key="4">
    <source>
        <dbReference type="ARBA" id="ARBA00056114"/>
    </source>
</evidence>
<dbReference type="GO" id="GO:0004672">
    <property type="term" value="F:protein kinase activity"/>
    <property type="evidence" value="ECO:0007669"/>
    <property type="project" value="InterPro"/>
</dbReference>
<feature type="compositionally biased region" description="Acidic residues" evidence="5">
    <location>
        <begin position="594"/>
        <end position="607"/>
    </location>
</feature>
<dbReference type="Proteomes" id="UP000887577">
    <property type="component" value="Unplaced"/>
</dbReference>